<dbReference type="AlphaFoldDB" id="A0A1G7TPY5"/>
<organism evidence="3 4">
    <name type="scientific">Paraburkholderia phenazinium</name>
    <dbReference type="NCBI Taxonomy" id="60549"/>
    <lineage>
        <taxon>Bacteria</taxon>
        <taxon>Pseudomonadati</taxon>
        <taxon>Pseudomonadota</taxon>
        <taxon>Betaproteobacteria</taxon>
        <taxon>Burkholderiales</taxon>
        <taxon>Burkholderiaceae</taxon>
        <taxon>Paraburkholderia</taxon>
    </lineage>
</organism>
<dbReference type="Gene3D" id="3.40.50.720">
    <property type="entry name" value="NAD(P)-binding Rossmann-like Domain"/>
    <property type="match status" value="1"/>
</dbReference>
<dbReference type="OrthoDB" id="9787435at2"/>
<evidence type="ECO:0000313" key="3">
    <source>
        <dbReference type="EMBL" id="SDG37192.1"/>
    </source>
</evidence>
<evidence type="ECO:0000313" key="4">
    <source>
        <dbReference type="Proteomes" id="UP000199706"/>
    </source>
</evidence>
<dbReference type="CDD" id="cd08243">
    <property type="entry name" value="quinone_oxidoreductase_like_1"/>
    <property type="match status" value="1"/>
</dbReference>
<dbReference type="InterPro" id="IPR020843">
    <property type="entry name" value="ER"/>
</dbReference>
<dbReference type="PANTHER" id="PTHR44154:SF1">
    <property type="entry name" value="QUINONE OXIDOREDUCTASE"/>
    <property type="match status" value="1"/>
</dbReference>
<evidence type="ECO:0000256" key="1">
    <source>
        <dbReference type="ARBA" id="ARBA00022857"/>
    </source>
</evidence>
<dbReference type="GO" id="GO:0016491">
    <property type="term" value="F:oxidoreductase activity"/>
    <property type="evidence" value="ECO:0007669"/>
    <property type="project" value="InterPro"/>
</dbReference>
<dbReference type="InterPro" id="IPR011032">
    <property type="entry name" value="GroES-like_sf"/>
</dbReference>
<dbReference type="InterPro" id="IPR013154">
    <property type="entry name" value="ADH-like_N"/>
</dbReference>
<dbReference type="Gene3D" id="3.90.180.10">
    <property type="entry name" value="Medium-chain alcohol dehydrogenases, catalytic domain"/>
    <property type="match status" value="1"/>
</dbReference>
<dbReference type="RefSeq" id="WP_090683177.1">
    <property type="nucleotide sequence ID" value="NZ_CADERL010000022.1"/>
</dbReference>
<dbReference type="SMART" id="SM00829">
    <property type="entry name" value="PKS_ER"/>
    <property type="match status" value="1"/>
</dbReference>
<accession>A0A1G7TPY5</accession>
<sequence>MTSMKAAVIYEAGGPEVLKLETRPVPSPRSGDVLIRVKAFGLNRSELFTRQGLSPGVTFPRILGIEAVGIVEAAPGGEFRPGDVVATAMGGMGRQFDGSYAEYTCVPASQAQPFKSSLPWETLGAMPEMLQTAWGSLFKALRLAEGERLLIRGGTTSVGLAAAAIAKHHGAVVIATTRNPARSDLLRENGADQVVIDIGTISEQVREVSSGGVDKVLELVGTSTLMDSLRCARPRGIVCMTGMVGNAWSFSEFSPMEAIPSTVALTTYDGGTSEFMMMPLAELTQLVEAGTLRINPGKLFKLDEIVEAHRCMEENRAAGKIVVLT</sequence>
<evidence type="ECO:0000259" key="2">
    <source>
        <dbReference type="SMART" id="SM00829"/>
    </source>
</evidence>
<dbReference type="InterPro" id="IPR051603">
    <property type="entry name" value="Zinc-ADH_QOR/CCCR"/>
</dbReference>
<feature type="domain" description="Enoyl reductase (ER)" evidence="2">
    <location>
        <begin position="13"/>
        <end position="323"/>
    </location>
</feature>
<dbReference type="Pfam" id="PF08240">
    <property type="entry name" value="ADH_N"/>
    <property type="match status" value="1"/>
</dbReference>
<keyword evidence="1" id="KW-0521">NADP</keyword>
<reference evidence="3 4" key="1">
    <citation type="submission" date="2016-10" db="EMBL/GenBank/DDBJ databases">
        <authorList>
            <person name="de Groot N.N."/>
        </authorList>
    </citation>
    <scope>NUCLEOTIDE SEQUENCE [LARGE SCALE GENOMIC DNA]</scope>
    <source>
        <strain evidence="3 4">LMG 2247</strain>
    </source>
</reference>
<dbReference type="EMBL" id="FNCJ01000003">
    <property type="protein sequence ID" value="SDG37192.1"/>
    <property type="molecule type" value="Genomic_DNA"/>
</dbReference>
<gene>
    <name evidence="3" type="ORF">SAMN05216466_103108</name>
</gene>
<proteinExistence type="predicted"/>
<name>A0A1G7TPY5_9BURK</name>
<dbReference type="InterPro" id="IPR036291">
    <property type="entry name" value="NAD(P)-bd_dom_sf"/>
</dbReference>
<dbReference type="SUPFAM" id="SSF51735">
    <property type="entry name" value="NAD(P)-binding Rossmann-fold domains"/>
    <property type="match status" value="1"/>
</dbReference>
<dbReference type="SUPFAM" id="SSF50129">
    <property type="entry name" value="GroES-like"/>
    <property type="match status" value="1"/>
</dbReference>
<dbReference type="Pfam" id="PF13602">
    <property type="entry name" value="ADH_zinc_N_2"/>
    <property type="match status" value="1"/>
</dbReference>
<dbReference type="Proteomes" id="UP000199706">
    <property type="component" value="Unassembled WGS sequence"/>
</dbReference>
<protein>
    <submittedName>
        <fullName evidence="3">NADPH:quinone reductase</fullName>
    </submittedName>
</protein>
<dbReference type="PANTHER" id="PTHR44154">
    <property type="entry name" value="QUINONE OXIDOREDUCTASE"/>
    <property type="match status" value="1"/>
</dbReference>